<dbReference type="EMBL" id="SELW01000612">
    <property type="protein sequence ID" value="TID18156.1"/>
    <property type="molecule type" value="Genomic_DNA"/>
</dbReference>
<dbReference type="STRING" id="52247.A0A4T0WXG9"/>
<keyword evidence="3" id="KW-1185">Reference proteome</keyword>
<dbReference type="InterPro" id="IPR041661">
    <property type="entry name" value="ZN622/Rei1/Reh1_Znf-C2H2"/>
</dbReference>
<dbReference type="PANTHER" id="PTHR13182:SF8">
    <property type="entry name" value="CYTOPLASMIC 60S SUBUNIT BIOGENESIS FACTOR ZNF622"/>
    <property type="match status" value="1"/>
</dbReference>
<dbReference type="GO" id="GO:0042273">
    <property type="term" value="P:ribosomal large subunit biogenesis"/>
    <property type="evidence" value="ECO:0007669"/>
    <property type="project" value="TreeGrafter"/>
</dbReference>
<dbReference type="Proteomes" id="UP000307173">
    <property type="component" value="Unassembled WGS sequence"/>
</dbReference>
<dbReference type="PANTHER" id="PTHR13182">
    <property type="entry name" value="ZINC FINGER PROTEIN 622"/>
    <property type="match status" value="1"/>
</dbReference>
<protein>
    <recommendedName>
        <fullName evidence="1">ZN622/Rei1/Reh1 zinc finger C2H2-type domain-containing protein</fullName>
    </recommendedName>
</protein>
<proteinExistence type="predicted"/>
<name>A0A4T0WXG9_9ASCO</name>
<reference evidence="2 3" key="1">
    <citation type="journal article" date="2019" name="Front. Genet.">
        <title>Whole-Genome Sequencing of the Opportunistic Yeast Pathogen Candida inconspicua Uncovers Its Hybrid Origin.</title>
        <authorList>
            <person name="Mixao V."/>
            <person name="Hansen A.P."/>
            <person name="Saus E."/>
            <person name="Boekhout T."/>
            <person name="Lass-Florl C."/>
            <person name="Gabaldon T."/>
        </authorList>
    </citation>
    <scope>NUCLEOTIDE SEQUENCE [LARGE SCALE GENOMIC DNA]</scope>
    <source>
        <strain evidence="2 3">CBS 180</strain>
    </source>
</reference>
<dbReference type="InterPro" id="IPR040025">
    <property type="entry name" value="Znf622/Rei1/Reh1"/>
</dbReference>
<sequence>MTSLLPHTTSNTTTYTCLSCQIQFPSMQLQRIHMKTEWHRYNLKRRVAQLVPVSNDTFQLKVASSKDHVKYDDFGFVIEESKPKPKKHILRQTILNRGRTLQVSNDEHSSRDISPAISDISTFSLGTLKSQGEFENDLDVHSLASNSLKADITDYNSDDTENLDSSDFEEQVTELNAPLDLTDCFYCGISLDTIDDNIQHLLLNHSLYIPNLNYLSDKEGLIRFLSDTVVIDKECIKCGYTSNKLMGIRQHIIAKGHVYIPYETKEMRSFIDKYYDFTIIMDEHEDSSDGEIDDESDLKDEYTVATIDSTGIELALPNGFKLGHRSMSKYYRQNLSSRRLSQGEMTIAAINKENEKLLHIQETAQFKKDSKQLNRIHTKVINKELSDKGLKYRNKHEHYKNQRFG</sequence>
<evidence type="ECO:0000313" key="2">
    <source>
        <dbReference type="EMBL" id="TID18156.1"/>
    </source>
</evidence>
<feature type="domain" description="ZN622/Rei1/Reh1 zinc finger C2H2-type" evidence="1">
    <location>
        <begin position="183"/>
        <end position="278"/>
    </location>
</feature>
<evidence type="ECO:0000259" key="1">
    <source>
        <dbReference type="Pfam" id="PF12756"/>
    </source>
</evidence>
<dbReference type="GO" id="GO:0030687">
    <property type="term" value="C:preribosome, large subunit precursor"/>
    <property type="evidence" value="ECO:0007669"/>
    <property type="project" value="TreeGrafter"/>
</dbReference>
<dbReference type="OrthoDB" id="19329at2759"/>
<dbReference type="AlphaFoldDB" id="A0A4T0WXG9"/>
<evidence type="ECO:0000313" key="3">
    <source>
        <dbReference type="Proteomes" id="UP000307173"/>
    </source>
</evidence>
<comment type="caution">
    <text evidence="2">The sequence shown here is derived from an EMBL/GenBank/DDBJ whole genome shotgun (WGS) entry which is preliminary data.</text>
</comment>
<dbReference type="Pfam" id="PF12756">
    <property type="entry name" value="zf-C2H2_2"/>
    <property type="match status" value="1"/>
</dbReference>
<organism evidence="2 3">
    <name type="scientific">Pichia inconspicua</name>
    <dbReference type="NCBI Taxonomy" id="52247"/>
    <lineage>
        <taxon>Eukaryota</taxon>
        <taxon>Fungi</taxon>
        <taxon>Dikarya</taxon>
        <taxon>Ascomycota</taxon>
        <taxon>Saccharomycotina</taxon>
        <taxon>Pichiomycetes</taxon>
        <taxon>Pichiales</taxon>
        <taxon>Pichiaceae</taxon>
        <taxon>Pichia</taxon>
    </lineage>
</organism>
<gene>
    <name evidence="2" type="ORF">CANINC_003897</name>
</gene>
<accession>A0A4T0WXG9</accession>